<gene>
    <name evidence="2" type="ORF">Pcinc_023033</name>
</gene>
<feature type="compositionally biased region" description="Low complexity" evidence="1">
    <location>
        <begin position="129"/>
        <end position="138"/>
    </location>
</feature>
<proteinExistence type="predicted"/>
<organism evidence="2 3">
    <name type="scientific">Petrolisthes cinctipes</name>
    <name type="common">Flat porcelain crab</name>
    <dbReference type="NCBI Taxonomy" id="88211"/>
    <lineage>
        <taxon>Eukaryota</taxon>
        <taxon>Metazoa</taxon>
        <taxon>Ecdysozoa</taxon>
        <taxon>Arthropoda</taxon>
        <taxon>Crustacea</taxon>
        <taxon>Multicrustacea</taxon>
        <taxon>Malacostraca</taxon>
        <taxon>Eumalacostraca</taxon>
        <taxon>Eucarida</taxon>
        <taxon>Decapoda</taxon>
        <taxon>Pleocyemata</taxon>
        <taxon>Anomura</taxon>
        <taxon>Galatheoidea</taxon>
        <taxon>Porcellanidae</taxon>
        <taxon>Petrolisthes</taxon>
    </lineage>
</organism>
<sequence length="148" mass="15481">MTGKGGEKGGGENEKRRSTARPDSRALVLVTAVAARGVRSDSRAGRRSLECAGSLATVSSINRLDTSTSVSTFTPSLLHQTPLTPPPLSPIIPSTPTITTSTPTLAHILPFSTSTPPPSLPPTLPLPPSTKSSPTPLLFHHHHHGPTY</sequence>
<dbReference type="Proteomes" id="UP001286313">
    <property type="component" value="Unassembled WGS sequence"/>
</dbReference>
<evidence type="ECO:0000313" key="2">
    <source>
        <dbReference type="EMBL" id="KAK3871850.1"/>
    </source>
</evidence>
<protein>
    <submittedName>
        <fullName evidence="2">Uncharacterized protein</fullName>
    </submittedName>
</protein>
<feature type="region of interest" description="Disordered" evidence="1">
    <location>
        <begin position="1"/>
        <end position="24"/>
    </location>
</feature>
<feature type="region of interest" description="Disordered" evidence="1">
    <location>
        <begin position="112"/>
        <end position="148"/>
    </location>
</feature>
<feature type="compositionally biased region" description="Pro residues" evidence="1">
    <location>
        <begin position="115"/>
        <end position="128"/>
    </location>
</feature>
<keyword evidence="3" id="KW-1185">Reference proteome</keyword>
<name>A0AAE1FEB9_PETCI</name>
<dbReference type="AlphaFoldDB" id="A0AAE1FEB9"/>
<dbReference type="EMBL" id="JAWQEG010002459">
    <property type="protein sequence ID" value="KAK3871850.1"/>
    <property type="molecule type" value="Genomic_DNA"/>
</dbReference>
<accession>A0AAE1FEB9</accession>
<reference evidence="2" key="1">
    <citation type="submission" date="2023-10" db="EMBL/GenBank/DDBJ databases">
        <title>Genome assemblies of two species of porcelain crab, Petrolisthes cinctipes and Petrolisthes manimaculis (Anomura: Porcellanidae).</title>
        <authorList>
            <person name="Angst P."/>
        </authorList>
    </citation>
    <scope>NUCLEOTIDE SEQUENCE</scope>
    <source>
        <strain evidence="2">PB745_01</strain>
        <tissue evidence="2">Gill</tissue>
    </source>
</reference>
<evidence type="ECO:0000256" key="1">
    <source>
        <dbReference type="SAM" id="MobiDB-lite"/>
    </source>
</evidence>
<feature type="compositionally biased region" description="Basic residues" evidence="1">
    <location>
        <begin position="139"/>
        <end position="148"/>
    </location>
</feature>
<comment type="caution">
    <text evidence="2">The sequence shown here is derived from an EMBL/GenBank/DDBJ whole genome shotgun (WGS) entry which is preliminary data.</text>
</comment>
<evidence type="ECO:0000313" key="3">
    <source>
        <dbReference type="Proteomes" id="UP001286313"/>
    </source>
</evidence>